<dbReference type="SUPFAM" id="SSF53474">
    <property type="entry name" value="alpha/beta-Hydrolases"/>
    <property type="match status" value="1"/>
</dbReference>
<dbReference type="Proteomes" id="UP000243515">
    <property type="component" value="Unassembled WGS sequence"/>
</dbReference>
<dbReference type="OrthoDB" id="3057168at2759"/>
<dbReference type="InterPro" id="IPR018712">
    <property type="entry name" value="Tle1-like_cat"/>
</dbReference>
<organism evidence="2 3">
    <name type="scientific">Elaphomyces granulatus</name>
    <dbReference type="NCBI Taxonomy" id="519963"/>
    <lineage>
        <taxon>Eukaryota</taxon>
        <taxon>Fungi</taxon>
        <taxon>Dikarya</taxon>
        <taxon>Ascomycota</taxon>
        <taxon>Pezizomycotina</taxon>
        <taxon>Eurotiomycetes</taxon>
        <taxon>Eurotiomycetidae</taxon>
        <taxon>Eurotiales</taxon>
        <taxon>Elaphomycetaceae</taxon>
        <taxon>Elaphomyces</taxon>
    </lineage>
</organism>
<protein>
    <recommendedName>
        <fullName evidence="1">T6SS Phospholipase effector Tle1-like catalytic domain-containing protein</fullName>
    </recommendedName>
</protein>
<sequence length="408" mass="46443">MYGAPQNYTAQPKRLIVCCDGTWEDSTADTAQLPSNVTRICRALNRYAEVEEDGVKKIIPQIVYYQKGVGTGIGDKIWGGAAGAGLSANIRAAYGFLAENYDVNDKIYFFGFSRGAYTARAIAGLVSDLGLLSCRGMDNFAIVYNEYYKKSGYKPYSAEQRRSLGFRDIIPTIEIVGVWDTVGFHDFWFSRYFGEELEYRNTDLSPNIKYAFHALSLDEKRTAFQPTLWHLPEQRKDQELLQVWFSGVHTDVGGGGHDPRLSNITLAWMIAQCTKHNQLSFDYDYLFPAPPPNEEPDTIPWATSKGKNEKWGFVQYMEALSLGASRRTPLRYKPLEFTNETIHESIKDRHCCGQATKHTHWPTKVLKSRRDADTWVLPGRDEIKQVAASDVEKYFKGRIRTVRLHEVD</sequence>
<feature type="domain" description="T6SS Phospholipase effector Tle1-like catalytic" evidence="1">
    <location>
        <begin position="13"/>
        <end position="272"/>
    </location>
</feature>
<proteinExistence type="predicted"/>
<name>A0A232LSE3_9EURO</name>
<comment type="caution">
    <text evidence="2">The sequence shown here is derived from an EMBL/GenBank/DDBJ whole genome shotgun (WGS) entry which is preliminary data.</text>
</comment>
<dbReference type="InterPro" id="IPR029058">
    <property type="entry name" value="AB_hydrolase_fold"/>
</dbReference>
<dbReference type="EMBL" id="NPHW01005129">
    <property type="protein sequence ID" value="OXV07083.1"/>
    <property type="molecule type" value="Genomic_DNA"/>
</dbReference>
<reference evidence="2 3" key="1">
    <citation type="journal article" date="2015" name="Environ. Microbiol.">
        <title>Metagenome sequence of Elaphomyces granulatus from sporocarp tissue reveals Ascomycota ectomycorrhizal fingerprints of genome expansion and a Proteobacteria-rich microbiome.</title>
        <authorList>
            <person name="Quandt C.A."/>
            <person name="Kohler A."/>
            <person name="Hesse C.N."/>
            <person name="Sharpton T.J."/>
            <person name="Martin F."/>
            <person name="Spatafora J.W."/>
        </authorList>
    </citation>
    <scope>NUCLEOTIDE SEQUENCE [LARGE SCALE GENOMIC DNA]</scope>
    <source>
        <strain evidence="2 3">OSC145934</strain>
    </source>
</reference>
<evidence type="ECO:0000259" key="1">
    <source>
        <dbReference type="Pfam" id="PF09994"/>
    </source>
</evidence>
<keyword evidence="3" id="KW-1185">Reference proteome</keyword>
<gene>
    <name evidence="2" type="ORF">Egran_05153</name>
</gene>
<dbReference type="Gene3D" id="3.40.50.1820">
    <property type="entry name" value="alpha/beta hydrolase"/>
    <property type="match status" value="1"/>
</dbReference>
<dbReference type="Pfam" id="PF09994">
    <property type="entry name" value="T6SS_Tle1-like_cat"/>
    <property type="match status" value="1"/>
</dbReference>
<dbReference type="PANTHER" id="PTHR33840">
    <property type="match status" value="1"/>
</dbReference>
<evidence type="ECO:0000313" key="2">
    <source>
        <dbReference type="EMBL" id="OXV07083.1"/>
    </source>
</evidence>
<dbReference type="AlphaFoldDB" id="A0A232LSE3"/>
<accession>A0A232LSE3</accession>
<dbReference type="PANTHER" id="PTHR33840:SF1">
    <property type="entry name" value="TLE1 PHOSPHOLIPASE DOMAIN-CONTAINING PROTEIN"/>
    <property type="match status" value="1"/>
</dbReference>
<evidence type="ECO:0000313" key="3">
    <source>
        <dbReference type="Proteomes" id="UP000243515"/>
    </source>
</evidence>